<gene>
    <name evidence="2" type="primary">IolB</name>
    <name evidence="2" type="ordered locus">GDI0364</name>
</gene>
<dbReference type="PIRSF" id="PIRSF036628">
    <property type="entry name" value="IolB"/>
    <property type="match status" value="1"/>
</dbReference>
<dbReference type="RefSeq" id="WP_012222662.1">
    <property type="nucleotide sequence ID" value="NC_010125.1"/>
</dbReference>
<dbReference type="Pfam" id="PF04962">
    <property type="entry name" value="KduI"/>
    <property type="match status" value="1"/>
</dbReference>
<dbReference type="Gene3D" id="2.60.120.10">
    <property type="entry name" value="Jelly Rolls"/>
    <property type="match status" value="2"/>
</dbReference>
<dbReference type="GO" id="GO:0008880">
    <property type="term" value="F:glucuronate isomerase activity"/>
    <property type="evidence" value="ECO:0007669"/>
    <property type="project" value="InterPro"/>
</dbReference>
<proteinExistence type="predicted"/>
<dbReference type="InterPro" id="IPR014710">
    <property type="entry name" value="RmlC-like_jellyroll"/>
</dbReference>
<dbReference type="GO" id="GO:0019310">
    <property type="term" value="P:inositol catabolic process"/>
    <property type="evidence" value="ECO:0007669"/>
    <property type="project" value="InterPro"/>
</dbReference>
<organism evidence="2 3">
    <name type="scientific">Gluconacetobacter diazotrophicus (strain ATCC 49037 / DSM 5601 / CCUG 37298 / CIP 103539 / LMG 7603 / PAl5)</name>
    <dbReference type="NCBI Taxonomy" id="272568"/>
    <lineage>
        <taxon>Bacteria</taxon>
        <taxon>Pseudomonadati</taxon>
        <taxon>Pseudomonadota</taxon>
        <taxon>Alphaproteobacteria</taxon>
        <taxon>Acetobacterales</taxon>
        <taxon>Acetobacteraceae</taxon>
        <taxon>Gluconacetobacter</taxon>
    </lineage>
</organism>
<dbReference type="KEGG" id="gdi:GDI0364"/>
<reference evidence="2 3" key="1">
    <citation type="journal article" date="2009" name="BMC Genomics">
        <title>Complete genome sequence of the sugarcane nitrogen-fixing endophyte Gluconacetobacter diazotrophicus Pal5.</title>
        <authorList>
            <person name="Bertalan M."/>
            <person name="Albano R."/>
            <person name="Padua V."/>
            <person name="Rouws L."/>
            <person name="Rojas C."/>
            <person name="Hemerly A."/>
            <person name="Teixeira K."/>
            <person name="Schwab S."/>
            <person name="Araujo J."/>
            <person name="Oliveira A."/>
            <person name="Franca L."/>
            <person name="Magalhaes V."/>
            <person name="Alqueres S."/>
            <person name="Cardoso A."/>
            <person name="Almeida W."/>
            <person name="Loureiro M.M."/>
            <person name="Nogueira E."/>
            <person name="Cidade D."/>
            <person name="Oliveira D."/>
            <person name="Simao T."/>
            <person name="Macedo J."/>
            <person name="Valadao A."/>
            <person name="Dreschsel M."/>
            <person name="Freitas F."/>
            <person name="Vidal M."/>
            <person name="Guedes H."/>
            <person name="Rodrigues E."/>
            <person name="Meneses C."/>
            <person name="Brioso P."/>
            <person name="Pozzer L."/>
            <person name="Figueiredo D."/>
            <person name="Montano H."/>
            <person name="Junior J."/>
            <person name="Filho G."/>
            <person name="Flores V."/>
            <person name="Ferreira B."/>
            <person name="Branco A."/>
            <person name="Gonzalez P."/>
            <person name="Guillobel H."/>
            <person name="Lemos M."/>
            <person name="Seibel L."/>
            <person name="Macedo J."/>
            <person name="Alves-Ferreira M."/>
            <person name="Sachetto-Martins G."/>
            <person name="Coelho A."/>
            <person name="Santos E."/>
            <person name="Amaral G."/>
            <person name="Neves A."/>
            <person name="Pacheco A.B."/>
            <person name="Carvalho D."/>
            <person name="Lery L."/>
            <person name="Bisch P."/>
            <person name="Rossle S.C."/>
            <person name="Urmenyi T."/>
            <person name="Kruger W.V."/>
            <person name="Martins O."/>
            <person name="Baldani J.I."/>
            <person name="Ferreira P.C."/>
        </authorList>
    </citation>
    <scope>NUCLEOTIDE SEQUENCE [LARGE SCALE GENOMIC DNA]</scope>
    <source>
        <strain evidence="3">ATCC 49037 / DSM 5601 / CCUG 37298 / CIP 103539 / LMG 7603 / PAl5</strain>
    </source>
</reference>
<protein>
    <submittedName>
        <fullName evidence="2">Putative myo-inositol catabolism protein</fullName>
    </submittedName>
</protein>
<evidence type="ECO:0000313" key="2">
    <source>
        <dbReference type="EMBL" id="CAP54307.1"/>
    </source>
</evidence>
<dbReference type="EMBL" id="AM889285">
    <property type="protein sequence ID" value="CAP54307.1"/>
    <property type="molecule type" value="Genomic_DNA"/>
</dbReference>
<dbReference type="InterPro" id="IPR021120">
    <property type="entry name" value="KduI/IolB_isomerase"/>
</dbReference>
<dbReference type="InterPro" id="IPR024203">
    <property type="entry name" value="Deoxy-glucuronate_isom_IolB"/>
</dbReference>
<accession>A9H5B0</accession>
<dbReference type="InterPro" id="IPR011051">
    <property type="entry name" value="RmlC_Cupin_sf"/>
</dbReference>
<dbReference type="PANTHER" id="PTHR39193:SF1">
    <property type="entry name" value="5-DEOXY-GLUCURONATE ISOMERASE"/>
    <property type="match status" value="1"/>
</dbReference>
<dbReference type="NCBIfam" id="TIGR04378">
    <property type="entry name" value="myo_inos_iolB"/>
    <property type="match status" value="1"/>
</dbReference>
<dbReference type="PANTHER" id="PTHR39193">
    <property type="entry name" value="5-DEOXY-GLUCURONATE ISOMERASE"/>
    <property type="match status" value="1"/>
</dbReference>
<dbReference type="OrthoDB" id="6121073at2"/>
<name>A9H5B0_GLUDA</name>
<dbReference type="AlphaFoldDB" id="A9H5B0"/>
<sequence>MPSRLLIHPHAPDDAGRVVSVTPQSAGWRFVGFEARTLRDGAVAVGQTDDTEICLVLISGRARVTGADIDFGVIGERTNPFDGLPWSVYLPPRSAWRVQAQGPVELAICASPARGLYPPRLIGPDQVGQLTRGTGTNQRLVRNILPDTADAETLLVVEVITPGGHWSSYPPHKHDTDDFPNETYLEETYYHRLKRGSGFALQRVYTKDGSLDEAMAIADGDVVLVPKGYHPVGAPHGFDLYYLNVMAGPVRQWKFTMDPDQAHLPY</sequence>
<keyword evidence="1" id="KW-0413">Isomerase</keyword>
<keyword evidence="3" id="KW-1185">Reference proteome</keyword>
<dbReference type="Proteomes" id="UP000001176">
    <property type="component" value="Chromosome"/>
</dbReference>
<dbReference type="SUPFAM" id="SSF51182">
    <property type="entry name" value="RmlC-like cupins"/>
    <property type="match status" value="1"/>
</dbReference>
<evidence type="ECO:0000313" key="3">
    <source>
        <dbReference type="Proteomes" id="UP000001176"/>
    </source>
</evidence>
<evidence type="ECO:0000256" key="1">
    <source>
        <dbReference type="ARBA" id="ARBA00023235"/>
    </source>
</evidence>